<proteinExistence type="predicted"/>
<protein>
    <recommendedName>
        <fullName evidence="2">adenosylhomocysteine nucleosidase</fullName>
        <ecNumber evidence="2">3.2.2.9</ecNumber>
    </recommendedName>
</protein>
<dbReference type="Proteomes" id="UP001232343">
    <property type="component" value="Unassembled WGS sequence"/>
</dbReference>
<keyword evidence="8" id="KW-0326">Glycosidase</keyword>
<evidence type="ECO:0000259" key="7">
    <source>
        <dbReference type="Pfam" id="PF01048"/>
    </source>
</evidence>
<dbReference type="EC" id="3.2.2.9" evidence="2"/>
<evidence type="ECO:0000256" key="4">
    <source>
        <dbReference type="ARBA" id="ARBA00022801"/>
    </source>
</evidence>
<dbReference type="InterPro" id="IPR010049">
    <property type="entry name" value="MTA_SAH_Nsdase"/>
</dbReference>
<keyword evidence="6" id="KW-1133">Transmembrane helix</keyword>
<keyword evidence="6" id="KW-0812">Transmembrane</keyword>
<feature type="transmembrane region" description="Helical" evidence="6">
    <location>
        <begin position="6"/>
        <end position="27"/>
    </location>
</feature>
<dbReference type="Gene3D" id="3.40.50.1580">
    <property type="entry name" value="Nucleoside phosphorylase domain"/>
    <property type="match status" value="1"/>
</dbReference>
<dbReference type="RefSeq" id="WP_244681032.1">
    <property type="nucleotide sequence ID" value="NZ_JALIRM010000003.1"/>
</dbReference>
<feature type="domain" description="Nucleoside phosphorylase" evidence="7">
    <location>
        <begin position="44"/>
        <end position="271"/>
    </location>
</feature>
<evidence type="ECO:0000256" key="1">
    <source>
        <dbReference type="ARBA" id="ARBA00004945"/>
    </source>
</evidence>
<organism evidence="8 9">
    <name type="scientific">Lederbergia wuyishanensis</name>
    <dbReference type="NCBI Taxonomy" id="1347903"/>
    <lineage>
        <taxon>Bacteria</taxon>
        <taxon>Bacillati</taxon>
        <taxon>Bacillota</taxon>
        <taxon>Bacilli</taxon>
        <taxon>Bacillales</taxon>
        <taxon>Bacillaceae</taxon>
        <taxon>Lederbergia</taxon>
    </lineage>
</organism>
<comment type="caution">
    <text evidence="8">The sequence shown here is derived from an EMBL/GenBank/DDBJ whole genome shotgun (WGS) entry which is preliminary data.</text>
</comment>
<keyword evidence="4 8" id="KW-0378">Hydrolase</keyword>
<evidence type="ECO:0000256" key="5">
    <source>
        <dbReference type="ARBA" id="ARBA00023167"/>
    </source>
</evidence>
<dbReference type="PANTHER" id="PTHR46832">
    <property type="entry name" value="5'-METHYLTHIOADENOSINE/S-ADENOSYLHOMOCYSTEINE NUCLEOSIDASE"/>
    <property type="match status" value="1"/>
</dbReference>
<evidence type="ECO:0000313" key="9">
    <source>
        <dbReference type="Proteomes" id="UP001232343"/>
    </source>
</evidence>
<keyword evidence="9" id="KW-1185">Reference proteome</keyword>
<dbReference type="NCBIfam" id="NF004079">
    <property type="entry name" value="PRK05584.1"/>
    <property type="match status" value="1"/>
</dbReference>
<dbReference type="EMBL" id="JAUSUO010000013">
    <property type="protein sequence ID" value="MDQ0345138.1"/>
    <property type="molecule type" value="Genomic_DNA"/>
</dbReference>
<evidence type="ECO:0000256" key="6">
    <source>
        <dbReference type="SAM" id="Phobius"/>
    </source>
</evidence>
<dbReference type="PANTHER" id="PTHR46832:SF1">
    <property type="entry name" value="5'-METHYLTHIOADENOSINE_S-ADENOSYLHOMOCYSTEINE NUCLEOSIDASE"/>
    <property type="match status" value="1"/>
</dbReference>
<gene>
    <name evidence="8" type="ORF">J2S14_003985</name>
</gene>
<sequence length="277" mass="29641">MEIKGIIRIFIVVMIAAIALVGCSTPLSKPKEKAAKSEQSEARTFGIIGAMKEEVEILHGKMNIEKTETVAGMVFYKGTLDGEKIVLVQSGVGKVNAAVCAEILVDHFGVNYLINSGVAGGLNPDVKIGDIVISTDAVQHDVDITALGEEPGVISRMDTSVFKADDKLIQLAQKAAERLSKDIHVFQGRIASGDQFIASDEKKAEINKNFSPYAVEMEGAAIAHVASLNKTPFVVIRAISDDASGEADVKYEDFVKSAAKNASEMIEQMIKSASENL</sequence>
<dbReference type="InterPro" id="IPR035994">
    <property type="entry name" value="Nucleoside_phosphorylase_sf"/>
</dbReference>
<accession>A0ABU0D9N5</accession>
<reference evidence="8 9" key="1">
    <citation type="submission" date="2023-07" db="EMBL/GenBank/DDBJ databases">
        <title>Genomic Encyclopedia of Type Strains, Phase IV (KMG-IV): sequencing the most valuable type-strain genomes for metagenomic binning, comparative biology and taxonomic classification.</title>
        <authorList>
            <person name="Goeker M."/>
        </authorList>
    </citation>
    <scope>NUCLEOTIDE SEQUENCE [LARGE SCALE GENOMIC DNA]</scope>
    <source>
        <strain evidence="8 9">DSM 27848</strain>
    </source>
</reference>
<keyword evidence="3" id="KW-0028">Amino-acid biosynthesis</keyword>
<dbReference type="PROSITE" id="PS51257">
    <property type="entry name" value="PROKAR_LIPOPROTEIN"/>
    <property type="match status" value="1"/>
</dbReference>
<dbReference type="GO" id="GO:0008782">
    <property type="term" value="F:adenosylhomocysteine nucleosidase activity"/>
    <property type="evidence" value="ECO:0007669"/>
    <property type="project" value="UniProtKB-EC"/>
</dbReference>
<keyword evidence="5" id="KW-0486">Methionine biosynthesis</keyword>
<evidence type="ECO:0000256" key="2">
    <source>
        <dbReference type="ARBA" id="ARBA00011974"/>
    </source>
</evidence>
<dbReference type="InterPro" id="IPR000845">
    <property type="entry name" value="Nucleoside_phosphorylase_d"/>
</dbReference>
<dbReference type="Pfam" id="PF01048">
    <property type="entry name" value="PNP_UDP_1"/>
    <property type="match status" value="1"/>
</dbReference>
<dbReference type="CDD" id="cd09008">
    <property type="entry name" value="MTAN"/>
    <property type="match status" value="1"/>
</dbReference>
<keyword evidence="6" id="KW-0472">Membrane</keyword>
<name>A0ABU0D9N5_9BACI</name>
<dbReference type="NCBIfam" id="TIGR01704">
    <property type="entry name" value="MTA_SAH-Nsdase"/>
    <property type="match status" value="1"/>
</dbReference>
<evidence type="ECO:0000313" key="8">
    <source>
        <dbReference type="EMBL" id="MDQ0345138.1"/>
    </source>
</evidence>
<comment type="pathway">
    <text evidence="1">Amino-acid biosynthesis; L-methionine biosynthesis via salvage pathway; S-methyl-5-thio-alpha-D-ribose 1-phosphate from S-methyl-5'-thioadenosine (hydrolase route): step 1/2.</text>
</comment>
<evidence type="ECO:0000256" key="3">
    <source>
        <dbReference type="ARBA" id="ARBA00022605"/>
    </source>
</evidence>
<dbReference type="SUPFAM" id="SSF53167">
    <property type="entry name" value="Purine and uridine phosphorylases"/>
    <property type="match status" value="1"/>
</dbReference>